<feature type="domain" description="XLF-like N-terminal" evidence="6">
    <location>
        <begin position="33"/>
        <end position="149"/>
    </location>
</feature>
<evidence type="ECO:0000256" key="2">
    <source>
        <dbReference type="ARBA" id="ARBA00022763"/>
    </source>
</evidence>
<comment type="subcellular location">
    <subcellularLocation>
        <location evidence="1">Nucleus</location>
    </subcellularLocation>
</comment>
<dbReference type="InterPro" id="IPR038051">
    <property type="entry name" value="XRCC4-like_N_sf"/>
</dbReference>
<dbReference type="CDD" id="cd22285">
    <property type="entry name" value="HD_XLF_N"/>
    <property type="match status" value="1"/>
</dbReference>
<accession>A0AAD5VPE1</accession>
<sequence length="452" mass="49563">MSEVLLLQTDLGTHPHAGSSFQTSFQPFLGKEWLVKTNSSSSTPYLFKLVSSTIDLTCSILFTDTKSVWLEELTGQQIARRWRQCNPRAPASFTNTEDEDEWRTSILELLGRAHTLGGVNALTFQVVETNYSDVAFLLESTSFSWRWETCFVGHKLSAETISRQLVLPLISTNHLMFTSAEPIQVMSDTDVEKAVDKIGRTARRSVDTHIKNALSKPRVSTILRRTTAMFNSLQDLPNIISSVEEPDLQITATTSASPKTTHKKSMPLNLDVEMSEPPQTHRPRSPMRISPSPRRAPKSTRLPVKGDSATESSEDEGEPSALAPTRAKMSQSQTSRQLTPKRLASPEPSYLQPAASPNARSKSPLVEPSRSTTVRAKTPEQAIATGGQTSDDDSSPVKPPQKKAKAAQLSSSDSDSEAERKARVAQLKGNAIGGGTAKRGVRQPIKRGGKRF</sequence>
<evidence type="ECO:0000256" key="5">
    <source>
        <dbReference type="SAM" id="MobiDB-lite"/>
    </source>
</evidence>
<evidence type="ECO:0000313" key="8">
    <source>
        <dbReference type="Proteomes" id="UP001213000"/>
    </source>
</evidence>
<keyword evidence="3" id="KW-0234">DNA repair</keyword>
<proteinExistence type="predicted"/>
<comment type="caution">
    <text evidence="7">The sequence shown here is derived from an EMBL/GenBank/DDBJ whole genome shotgun (WGS) entry which is preliminary data.</text>
</comment>
<reference evidence="7" key="1">
    <citation type="submission" date="2022-07" db="EMBL/GenBank/DDBJ databases">
        <title>Genome Sequence of Leucocoprinus birnbaumii.</title>
        <authorList>
            <person name="Buettner E."/>
        </authorList>
    </citation>
    <scope>NUCLEOTIDE SEQUENCE</scope>
    <source>
        <strain evidence="7">VT141</strain>
    </source>
</reference>
<keyword evidence="8" id="KW-1185">Reference proteome</keyword>
<feature type="compositionally biased region" description="Polar residues" evidence="5">
    <location>
        <begin position="328"/>
        <end position="338"/>
    </location>
</feature>
<evidence type="ECO:0000259" key="6">
    <source>
        <dbReference type="Pfam" id="PF09302"/>
    </source>
</evidence>
<dbReference type="Gene3D" id="2.170.210.10">
    <property type="entry name" value="DNA double-strand break repair and VJ recombination XRCC4, N-terminal"/>
    <property type="match status" value="1"/>
</dbReference>
<dbReference type="Proteomes" id="UP001213000">
    <property type="component" value="Unassembled WGS sequence"/>
</dbReference>
<feature type="compositionally biased region" description="Basic residues" evidence="5">
    <location>
        <begin position="439"/>
        <end position="452"/>
    </location>
</feature>
<name>A0AAD5VPE1_9AGAR</name>
<organism evidence="7 8">
    <name type="scientific">Leucocoprinus birnbaumii</name>
    <dbReference type="NCBI Taxonomy" id="56174"/>
    <lineage>
        <taxon>Eukaryota</taxon>
        <taxon>Fungi</taxon>
        <taxon>Dikarya</taxon>
        <taxon>Basidiomycota</taxon>
        <taxon>Agaricomycotina</taxon>
        <taxon>Agaricomycetes</taxon>
        <taxon>Agaricomycetidae</taxon>
        <taxon>Agaricales</taxon>
        <taxon>Agaricineae</taxon>
        <taxon>Agaricaceae</taxon>
        <taxon>Leucocoprinus</taxon>
    </lineage>
</organism>
<dbReference type="GO" id="GO:0005634">
    <property type="term" value="C:nucleus"/>
    <property type="evidence" value="ECO:0007669"/>
    <property type="project" value="UniProtKB-SubCell"/>
</dbReference>
<protein>
    <recommendedName>
        <fullName evidence="6">XLF-like N-terminal domain-containing protein</fullName>
    </recommendedName>
</protein>
<dbReference type="GO" id="GO:0006303">
    <property type="term" value="P:double-strand break repair via nonhomologous end joining"/>
    <property type="evidence" value="ECO:0007669"/>
    <property type="project" value="UniProtKB-ARBA"/>
</dbReference>
<dbReference type="InterPro" id="IPR015381">
    <property type="entry name" value="XLF-like_N"/>
</dbReference>
<feature type="region of interest" description="Disordered" evidence="5">
    <location>
        <begin position="251"/>
        <end position="452"/>
    </location>
</feature>
<evidence type="ECO:0000256" key="1">
    <source>
        <dbReference type="ARBA" id="ARBA00004123"/>
    </source>
</evidence>
<keyword evidence="2" id="KW-0227">DNA damage</keyword>
<dbReference type="Pfam" id="PF09302">
    <property type="entry name" value="XLF"/>
    <property type="match status" value="1"/>
</dbReference>
<keyword evidence="4" id="KW-0539">Nucleus</keyword>
<evidence type="ECO:0000313" key="7">
    <source>
        <dbReference type="EMBL" id="KAJ3565774.1"/>
    </source>
</evidence>
<evidence type="ECO:0000256" key="4">
    <source>
        <dbReference type="ARBA" id="ARBA00023242"/>
    </source>
</evidence>
<evidence type="ECO:0000256" key="3">
    <source>
        <dbReference type="ARBA" id="ARBA00023204"/>
    </source>
</evidence>
<dbReference type="EMBL" id="JANIEX010000540">
    <property type="protein sequence ID" value="KAJ3565774.1"/>
    <property type="molecule type" value="Genomic_DNA"/>
</dbReference>
<gene>
    <name evidence="7" type="ORF">NP233_g7426</name>
</gene>
<dbReference type="AlphaFoldDB" id="A0AAD5VPE1"/>